<reference evidence="2 3" key="1">
    <citation type="submission" date="2018-10" db="EMBL/GenBank/DDBJ databases">
        <title>Draft genome of Cortibacter populi DSM10536.</title>
        <authorList>
            <person name="Bernier A.-M."/>
            <person name="Bernard K."/>
        </authorList>
    </citation>
    <scope>NUCLEOTIDE SEQUENCE [LARGE SCALE GENOMIC DNA]</scope>
    <source>
        <strain evidence="2 3">DSM 105136</strain>
    </source>
</reference>
<evidence type="ECO:0000313" key="2">
    <source>
        <dbReference type="EMBL" id="RMX07766.1"/>
    </source>
</evidence>
<dbReference type="Proteomes" id="UP000278006">
    <property type="component" value="Unassembled WGS sequence"/>
</dbReference>
<proteinExistence type="predicted"/>
<protein>
    <submittedName>
        <fullName evidence="2">Uncharacterized protein</fullName>
    </submittedName>
</protein>
<organism evidence="2 3">
    <name type="scientific">Corticibacter populi</name>
    <dbReference type="NCBI Taxonomy" id="1550736"/>
    <lineage>
        <taxon>Bacteria</taxon>
        <taxon>Pseudomonadati</taxon>
        <taxon>Pseudomonadota</taxon>
        <taxon>Betaproteobacteria</taxon>
        <taxon>Burkholderiales</taxon>
        <taxon>Comamonadaceae</taxon>
        <taxon>Corticibacter</taxon>
    </lineage>
</organism>
<evidence type="ECO:0000256" key="1">
    <source>
        <dbReference type="SAM" id="MobiDB-lite"/>
    </source>
</evidence>
<feature type="compositionally biased region" description="Polar residues" evidence="1">
    <location>
        <begin position="53"/>
        <end position="66"/>
    </location>
</feature>
<dbReference type="EMBL" id="RDQO01000001">
    <property type="protein sequence ID" value="RMX07766.1"/>
    <property type="molecule type" value="Genomic_DNA"/>
</dbReference>
<feature type="region of interest" description="Disordered" evidence="1">
    <location>
        <begin position="49"/>
        <end position="68"/>
    </location>
</feature>
<sequence>MIAFNVLFIAVLACLFRPRLLSQITGGEPLSRWWFAIAMMALTAVSPYGPRGSHSTTPGNARTQSPARLATPVAEPVAAAAPAAAVRTEEAAAIR</sequence>
<keyword evidence="3" id="KW-1185">Reference proteome</keyword>
<comment type="caution">
    <text evidence="2">The sequence shown here is derived from an EMBL/GenBank/DDBJ whole genome shotgun (WGS) entry which is preliminary data.</text>
</comment>
<dbReference type="RefSeq" id="WP_122225888.1">
    <property type="nucleotide sequence ID" value="NZ_RDQO01000001.1"/>
</dbReference>
<gene>
    <name evidence="2" type="ORF">D8I35_01110</name>
</gene>
<dbReference type="AlphaFoldDB" id="A0A3M6QXL5"/>
<name>A0A3M6QXL5_9BURK</name>
<accession>A0A3M6QXL5</accession>
<evidence type="ECO:0000313" key="3">
    <source>
        <dbReference type="Proteomes" id="UP000278006"/>
    </source>
</evidence>